<dbReference type="Gene3D" id="3.10.450.50">
    <property type="match status" value="1"/>
</dbReference>
<gene>
    <name evidence="2" type="ORF">SEMRO_902_G218110.1</name>
</gene>
<dbReference type="Pfam" id="PF07366">
    <property type="entry name" value="SnoaL"/>
    <property type="match status" value="1"/>
</dbReference>
<feature type="region of interest" description="Disordered" evidence="1">
    <location>
        <begin position="151"/>
        <end position="170"/>
    </location>
</feature>
<dbReference type="OrthoDB" id="41330at2759"/>
<dbReference type="PANTHER" id="PTHR38436">
    <property type="entry name" value="POLYKETIDE CYCLASE SNOAL-LIKE DOMAIN"/>
    <property type="match status" value="1"/>
</dbReference>
<sequence length="343" mass="38578">MALLSFKRSNHKRKTMKPFLGRKQKLANSGSNNTASTAGSKASQVASDVPVNINVQQKERRRNGLARSGPSQQMMSTFSIMSRGGMSAHLHNPYLEDDDEYANYDINEELKEDTYNSEIDFSYSDRFNSDRYREEPTMEDEAEEASFFAANPLPFDPPAKTNTPQQRRASAPAIVKNVVPTVTDILVGEPTPVEETKDLVKFYLGQIWNRGHLDLIPQICSPDIRMNGSDGSSFDKIGHEGLAQTVDHIHRVIENYHCEVHCMVVEGNKAFCRLQFSGKHTGSLLGFPGTGKRISWTGASEFTCVDGRILKVWELIDLDSLRNKLQANALQEALEDDEDYHRY</sequence>
<protein>
    <submittedName>
        <fullName evidence="2">SnoaL-like polyketide cyclase</fullName>
    </submittedName>
</protein>
<feature type="region of interest" description="Disordered" evidence="1">
    <location>
        <begin position="1"/>
        <end position="51"/>
    </location>
</feature>
<dbReference type="InterPro" id="IPR032710">
    <property type="entry name" value="NTF2-like_dom_sf"/>
</dbReference>
<dbReference type="SUPFAM" id="SSF54427">
    <property type="entry name" value="NTF2-like"/>
    <property type="match status" value="1"/>
</dbReference>
<evidence type="ECO:0000313" key="2">
    <source>
        <dbReference type="EMBL" id="CAB9518047.1"/>
    </source>
</evidence>
<dbReference type="EMBL" id="CAICTM010000900">
    <property type="protein sequence ID" value="CAB9518047.1"/>
    <property type="molecule type" value="Genomic_DNA"/>
</dbReference>
<feature type="compositionally biased region" description="Polar residues" evidence="1">
    <location>
        <begin position="26"/>
        <end position="46"/>
    </location>
</feature>
<name>A0A9N8EAW4_9STRA</name>
<dbReference type="InterPro" id="IPR009959">
    <property type="entry name" value="Cyclase_SnoaL-like"/>
</dbReference>
<feature type="compositionally biased region" description="Basic residues" evidence="1">
    <location>
        <begin position="8"/>
        <end position="25"/>
    </location>
</feature>
<keyword evidence="3" id="KW-1185">Reference proteome</keyword>
<dbReference type="Proteomes" id="UP001153069">
    <property type="component" value="Unassembled WGS sequence"/>
</dbReference>
<reference evidence="2" key="1">
    <citation type="submission" date="2020-06" db="EMBL/GenBank/DDBJ databases">
        <authorList>
            <consortium name="Plant Systems Biology data submission"/>
        </authorList>
    </citation>
    <scope>NUCLEOTIDE SEQUENCE</scope>
    <source>
        <strain evidence="2">D6</strain>
    </source>
</reference>
<dbReference type="PANTHER" id="PTHR38436:SF1">
    <property type="entry name" value="ESTER CYCLASE"/>
    <property type="match status" value="1"/>
</dbReference>
<comment type="caution">
    <text evidence="2">The sequence shown here is derived from an EMBL/GenBank/DDBJ whole genome shotgun (WGS) entry which is preliminary data.</text>
</comment>
<evidence type="ECO:0000256" key="1">
    <source>
        <dbReference type="SAM" id="MobiDB-lite"/>
    </source>
</evidence>
<dbReference type="AlphaFoldDB" id="A0A9N8EAW4"/>
<proteinExistence type="predicted"/>
<dbReference type="GO" id="GO:0030638">
    <property type="term" value="P:polyketide metabolic process"/>
    <property type="evidence" value="ECO:0007669"/>
    <property type="project" value="InterPro"/>
</dbReference>
<evidence type="ECO:0000313" key="3">
    <source>
        <dbReference type="Proteomes" id="UP001153069"/>
    </source>
</evidence>
<accession>A0A9N8EAW4</accession>
<organism evidence="2 3">
    <name type="scientific">Seminavis robusta</name>
    <dbReference type="NCBI Taxonomy" id="568900"/>
    <lineage>
        <taxon>Eukaryota</taxon>
        <taxon>Sar</taxon>
        <taxon>Stramenopiles</taxon>
        <taxon>Ochrophyta</taxon>
        <taxon>Bacillariophyta</taxon>
        <taxon>Bacillariophyceae</taxon>
        <taxon>Bacillariophycidae</taxon>
        <taxon>Naviculales</taxon>
        <taxon>Naviculaceae</taxon>
        <taxon>Seminavis</taxon>
    </lineage>
</organism>